<sequence length="324" mass="34736">MTQDCAFHKGLVQLGGGAHVFLSGDEGFGLANAGLVVSDGESLVVDTLYDVRHAQEMRDAFGQHTASAPVRYVFNTHTDGDHFFGNQVFANDVEIIATEAASALMVQEHADLTAELLGGSADPSSDMHVLAPLARPFRFDEVRVRPADTTFSGERALRVGKLDVELHELGPAHTVGDAIAFLPEHKVLFSGDLLTHGIVKVVWSGSIPNWIAALERIRAFGAKTVVPGHGPVLVGCEIDAAIDRGIAFWSDLHEQANRLYDQGTPVEDATARMDVTKHPEAAVTLPIIVAAIYHERDPEIPFQSLTQALESISGQLTKAAAGPK</sequence>
<dbReference type="InterPro" id="IPR001279">
    <property type="entry name" value="Metallo-B-lactamas"/>
</dbReference>
<dbReference type="InterPro" id="IPR036866">
    <property type="entry name" value="RibonucZ/Hydroxyglut_hydro"/>
</dbReference>
<proteinExistence type="predicted"/>
<evidence type="ECO:0000313" key="2">
    <source>
        <dbReference type="EMBL" id="OHU77322.1"/>
    </source>
</evidence>
<name>A0A1S1M1N0_MYCCH</name>
<evidence type="ECO:0000313" key="3">
    <source>
        <dbReference type="Proteomes" id="UP000179441"/>
    </source>
</evidence>
<protein>
    <submittedName>
        <fullName evidence="2">Fe-S cluster assembly protein HesB</fullName>
    </submittedName>
</protein>
<dbReference type="Pfam" id="PF00753">
    <property type="entry name" value="Lactamase_B"/>
    <property type="match status" value="1"/>
</dbReference>
<dbReference type="SUPFAM" id="SSF56281">
    <property type="entry name" value="Metallo-hydrolase/oxidoreductase"/>
    <property type="match status" value="1"/>
</dbReference>
<dbReference type="AlphaFoldDB" id="A0A1S1M1N0"/>
<feature type="domain" description="Metallo-beta-lactamase" evidence="1">
    <location>
        <begin position="30"/>
        <end position="229"/>
    </location>
</feature>
<dbReference type="Gene3D" id="3.60.15.10">
    <property type="entry name" value="Ribonuclease Z/Hydroxyacylglutathione hydrolase-like"/>
    <property type="match status" value="1"/>
</dbReference>
<dbReference type="CDD" id="cd16282">
    <property type="entry name" value="metallo-hydrolase-like_MBL-fold"/>
    <property type="match status" value="1"/>
</dbReference>
<reference evidence="2 3" key="1">
    <citation type="submission" date="2016-10" db="EMBL/GenBank/DDBJ databases">
        <title>Evaluation of Human, Veterinary and Environmental Mycobacterium chelonae Isolates by Core Genome Phylogenomic Analysis, Targeted Gene Comparison, and Anti-microbial Susceptibility Patterns: A Tale of Mistaken Identities.</title>
        <authorList>
            <person name="Fogelson S.B."/>
            <person name="Camus A.C."/>
            <person name="Lorenz W."/>
            <person name="Vasireddy R."/>
            <person name="Vasireddy S."/>
            <person name="Smith T."/>
            <person name="Brown-Elliott B.A."/>
            <person name="Wallace R.J.Jr."/>
            <person name="Hasan N.A."/>
            <person name="Reischl U."/>
            <person name="Sanchez S."/>
        </authorList>
    </citation>
    <scope>NUCLEOTIDE SEQUENCE [LARGE SCALE GENOMIC DNA]</scope>
    <source>
        <strain evidence="2 3">15518</strain>
    </source>
</reference>
<dbReference type="PANTHER" id="PTHR42951:SF20">
    <property type="entry name" value="BETA LACTAMASE"/>
    <property type="match status" value="1"/>
</dbReference>
<dbReference type="Proteomes" id="UP000179441">
    <property type="component" value="Unassembled WGS sequence"/>
</dbReference>
<comment type="caution">
    <text evidence="2">The sequence shown here is derived from an EMBL/GenBank/DDBJ whole genome shotgun (WGS) entry which is preliminary data.</text>
</comment>
<accession>A0A1S1M1N0</accession>
<dbReference type="EMBL" id="MLIS01000001">
    <property type="protein sequence ID" value="OHU77322.1"/>
    <property type="molecule type" value="Genomic_DNA"/>
</dbReference>
<dbReference type="RefSeq" id="WP_070951090.1">
    <property type="nucleotide sequence ID" value="NZ_CP050145.1"/>
</dbReference>
<organism evidence="2 3">
    <name type="scientific">Mycobacteroides chelonae</name>
    <name type="common">Mycobacterium chelonae</name>
    <dbReference type="NCBI Taxonomy" id="1774"/>
    <lineage>
        <taxon>Bacteria</taxon>
        <taxon>Bacillati</taxon>
        <taxon>Actinomycetota</taxon>
        <taxon>Actinomycetes</taxon>
        <taxon>Mycobacteriales</taxon>
        <taxon>Mycobacteriaceae</taxon>
        <taxon>Mycobacteroides</taxon>
    </lineage>
</organism>
<dbReference type="InterPro" id="IPR050855">
    <property type="entry name" value="NDM-1-like"/>
</dbReference>
<dbReference type="SMART" id="SM00849">
    <property type="entry name" value="Lactamase_B"/>
    <property type="match status" value="1"/>
</dbReference>
<keyword evidence="3" id="KW-1185">Reference proteome</keyword>
<gene>
    <name evidence="2" type="ORF">BKG84_01790</name>
</gene>
<evidence type="ECO:0000259" key="1">
    <source>
        <dbReference type="SMART" id="SM00849"/>
    </source>
</evidence>
<dbReference type="PANTHER" id="PTHR42951">
    <property type="entry name" value="METALLO-BETA-LACTAMASE DOMAIN-CONTAINING"/>
    <property type="match status" value="1"/>
</dbReference>